<keyword evidence="1" id="KW-1133">Transmembrane helix</keyword>
<dbReference type="RefSeq" id="WP_154512911.1">
    <property type="nucleotide sequence ID" value="NZ_JAXELC010000060.1"/>
</dbReference>
<dbReference type="InterPro" id="IPR038750">
    <property type="entry name" value="YczE/YyaS-like"/>
</dbReference>
<feature type="transmembrane region" description="Helical" evidence="1">
    <location>
        <begin position="77"/>
        <end position="101"/>
    </location>
</feature>
<comment type="caution">
    <text evidence="2">The sequence shown here is derived from an EMBL/GenBank/DDBJ whole genome shotgun (WGS) entry which is preliminary data.</text>
</comment>
<evidence type="ECO:0000256" key="1">
    <source>
        <dbReference type="SAM" id="Phobius"/>
    </source>
</evidence>
<proteinExistence type="predicted"/>
<feature type="transmembrane region" description="Helical" evidence="1">
    <location>
        <begin position="42"/>
        <end position="65"/>
    </location>
</feature>
<evidence type="ECO:0000313" key="3">
    <source>
        <dbReference type="Proteomes" id="UP000477488"/>
    </source>
</evidence>
<dbReference type="PANTHER" id="PTHR40078:SF1">
    <property type="entry name" value="INTEGRAL MEMBRANE PROTEIN"/>
    <property type="match status" value="1"/>
</dbReference>
<protein>
    <recommendedName>
        <fullName evidence="4">YitT family protein</fullName>
    </recommendedName>
</protein>
<dbReference type="AlphaFoldDB" id="A0A6L5XNV0"/>
<accession>A0A6L5XNV0</accession>
<feature type="transmembrane region" description="Helical" evidence="1">
    <location>
        <begin position="107"/>
        <end position="128"/>
    </location>
</feature>
<feature type="transmembrane region" description="Helical" evidence="1">
    <location>
        <begin position="159"/>
        <end position="180"/>
    </location>
</feature>
<gene>
    <name evidence="2" type="ORF">FYJ44_13215</name>
</gene>
<dbReference type="PANTHER" id="PTHR40078">
    <property type="entry name" value="INTEGRAL MEMBRANE PROTEIN-RELATED"/>
    <property type="match status" value="1"/>
</dbReference>
<dbReference type="Proteomes" id="UP000477488">
    <property type="component" value="Unassembled WGS sequence"/>
</dbReference>
<organism evidence="2 3">
    <name type="scientific">Desulfovibrio porci</name>
    <dbReference type="NCBI Taxonomy" id="2605782"/>
    <lineage>
        <taxon>Bacteria</taxon>
        <taxon>Pseudomonadati</taxon>
        <taxon>Thermodesulfobacteriota</taxon>
        <taxon>Desulfovibrionia</taxon>
        <taxon>Desulfovibrionales</taxon>
        <taxon>Desulfovibrionaceae</taxon>
        <taxon>Desulfovibrio</taxon>
    </lineage>
</organism>
<name>A0A6L5XNV0_9BACT</name>
<sequence>MKKKNPVRRYAGFCVASFIMAMGIALVTNANLGTTPITSLPFALGAIFSLSLGAATFLLNILLVAAQKLLLWKEFSVLHLLQLPAVLMFSVFIDLCMWLTRPLITDVYPLQILLCLVGCAVLGLGVSLEIVSDATVLPGEGVVIAIAYRTRKIFGNIKMLFDLSLVAVAAGLAFAVLHTVVGLREGTVIVAVLTGFCVRFFSRWTRHLTPFFHGRKLIRH</sequence>
<keyword evidence="3" id="KW-1185">Reference proteome</keyword>
<dbReference type="Pfam" id="PF19700">
    <property type="entry name" value="DUF6198"/>
    <property type="match status" value="1"/>
</dbReference>
<feature type="transmembrane region" description="Helical" evidence="1">
    <location>
        <begin position="186"/>
        <end position="202"/>
    </location>
</feature>
<feature type="transmembrane region" description="Helical" evidence="1">
    <location>
        <begin position="12"/>
        <end position="30"/>
    </location>
</feature>
<keyword evidence="1" id="KW-0812">Transmembrane</keyword>
<evidence type="ECO:0000313" key="2">
    <source>
        <dbReference type="EMBL" id="MSS28963.1"/>
    </source>
</evidence>
<evidence type="ECO:0008006" key="4">
    <source>
        <dbReference type="Google" id="ProtNLM"/>
    </source>
</evidence>
<reference evidence="2 3" key="1">
    <citation type="submission" date="2019-09" db="EMBL/GenBank/DDBJ databases">
        <title>In-depth cultivation of the pig gut microbiome towards novel bacterial diversity and tailored functional studies.</title>
        <authorList>
            <person name="Wylensek D."/>
            <person name="Hitch T.C.A."/>
            <person name="Clavel T."/>
        </authorList>
    </citation>
    <scope>NUCLEOTIDE SEQUENCE [LARGE SCALE GENOMIC DNA]</scope>
    <source>
        <strain evidence="2 3">PG-178-WT-4</strain>
    </source>
</reference>
<dbReference type="EMBL" id="VUMH01000018">
    <property type="protein sequence ID" value="MSS28963.1"/>
    <property type="molecule type" value="Genomic_DNA"/>
</dbReference>
<keyword evidence="1" id="KW-0472">Membrane</keyword>